<evidence type="ECO:0000313" key="2">
    <source>
        <dbReference type="EMBL" id="OYX31802.1"/>
    </source>
</evidence>
<keyword evidence="1" id="KW-0812">Transmembrane</keyword>
<gene>
    <name evidence="2" type="ORF">B7Z01_12170</name>
</gene>
<dbReference type="AlphaFoldDB" id="A0A258FJ66"/>
<accession>A0A258FJ66</accession>
<evidence type="ECO:0000313" key="3">
    <source>
        <dbReference type="Proteomes" id="UP000215595"/>
    </source>
</evidence>
<evidence type="ECO:0000256" key="1">
    <source>
        <dbReference type="SAM" id="Phobius"/>
    </source>
</evidence>
<comment type="caution">
    <text evidence="2">The sequence shown here is derived from an EMBL/GenBank/DDBJ whole genome shotgun (WGS) entry which is preliminary data.</text>
</comment>
<keyword evidence="1" id="KW-0472">Membrane</keyword>
<keyword evidence="1" id="KW-1133">Transmembrane helix</keyword>
<dbReference type="EMBL" id="NCEB01000028">
    <property type="protein sequence ID" value="OYX31802.1"/>
    <property type="molecule type" value="Genomic_DNA"/>
</dbReference>
<dbReference type="Proteomes" id="UP000215595">
    <property type="component" value="Unassembled WGS sequence"/>
</dbReference>
<feature type="transmembrane region" description="Helical" evidence="1">
    <location>
        <begin position="80"/>
        <end position="105"/>
    </location>
</feature>
<evidence type="ECO:0008006" key="4">
    <source>
        <dbReference type="Google" id="ProtNLM"/>
    </source>
</evidence>
<organism evidence="2 3">
    <name type="scientific">Brevundimonas subvibrioides</name>
    <dbReference type="NCBI Taxonomy" id="74313"/>
    <lineage>
        <taxon>Bacteria</taxon>
        <taxon>Pseudomonadati</taxon>
        <taxon>Pseudomonadota</taxon>
        <taxon>Alphaproteobacteria</taxon>
        <taxon>Caulobacterales</taxon>
        <taxon>Caulobacteraceae</taxon>
        <taxon>Brevundimonas</taxon>
    </lineage>
</organism>
<sequence>MSAILQTEGGAGGWPGRLLRLEGLALLVVACVLYHRTGLSWWWFAGLFLVPDLSFLAYGLGRGAGTLAYNLTHTEVGPVALGLVGLTVAPAALSFALIWAAHVGWDRLVGYGLKSASSFDHTHLGPVGKAARAARETRRISRPGA</sequence>
<dbReference type="Pfam" id="PF14079">
    <property type="entry name" value="DUF4260"/>
    <property type="match status" value="1"/>
</dbReference>
<protein>
    <recommendedName>
        <fullName evidence="4">DUF4260 domain-containing protein</fullName>
    </recommendedName>
</protein>
<reference evidence="2 3" key="1">
    <citation type="submission" date="2017-03" db="EMBL/GenBank/DDBJ databases">
        <title>Lifting the veil on microbial sulfur biogeochemistry in mining wastewaters.</title>
        <authorList>
            <person name="Kantor R.S."/>
            <person name="Colenbrander Nelson T."/>
            <person name="Marshall S."/>
            <person name="Bennett D."/>
            <person name="Apte S."/>
            <person name="Camacho D."/>
            <person name="Thomas B.C."/>
            <person name="Warren L.A."/>
            <person name="Banfield J.F."/>
        </authorList>
    </citation>
    <scope>NUCLEOTIDE SEQUENCE [LARGE SCALE GENOMIC DNA]</scope>
    <source>
        <strain evidence="2">32-69-9</strain>
    </source>
</reference>
<name>A0A258FJ66_9CAUL</name>
<dbReference type="InterPro" id="IPR025356">
    <property type="entry name" value="DUF4260"/>
</dbReference>
<feature type="transmembrane region" description="Helical" evidence="1">
    <location>
        <begin position="41"/>
        <end position="60"/>
    </location>
</feature>
<proteinExistence type="predicted"/>